<feature type="transmembrane region" description="Helical" evidence="1">
    <location>
        <begin position="193"/>
        <end position="212"/>
    </location>
</feature>
<keyword evidence="1" id="KW-0472">Membrane</keyword>
<accession>A0A4P9C5H3</accession>
<evidence type="ECO:0000313" key="3">
    <source>
        <dbReference type="Proteomes" id="UP000218387"/>
    </source>
</evidence>
<reference evidence="2 3" key="1">
    <citation type="submission" date="2018-05" db="EMBL/GenBank/DDBJ databases">
        <title>Genome comparison of Eubacterium sp.</title>
        <authorList>
            <person name="Feng Y."/>
            <person name="Sanchez-Andrea I."/>
            <person name="Stams A.J.M."/>
            <person name="De Vos W.M."/>
        </authorList>
    </citation>
    <scope>NUCLEOTIDE SEQUENCE [LARGE SCALE GENOMIC DNA]</scope>
    <source>
        <strain evidence="2 3">YI</strain>
    </source>
</reference>
<evidence type="ECO:0000313" key="2">
    <source>
        <dbReference type="EMBL" id="QCT70593.1"/>
    </source>
</evidence>
<organism evidence="2 3">
    <name type="scientific">Eubacterium maltosivorans</name>
    <dbReference type="NCBI Taxonomy" id="2041044"/>
    <lineage>
        <taxon>Bacteria</taxon>
        <taxon>Bacillati</taxon>
        <taxon>Bacillota</taxon>
        <taxon>Clostridia</taxon>
        <taxon>Eubacteriales</taxon>
        <taxon>Eubacteriaceae</taxon>
        <taxon>Eubacterium</taxon>
    </lineage>
</organism>
<protein>
    <recommendedName>
        <fullName evidence="4">Capsular biosynthesis protein CpsH</fullName>
    </recommendedName>
</protein>
<sequence length="330" mass="39832">MESNRILLIAPIFYNYHIEIKKELEKQGYIVDFYDDRPSKNAISIGLIKLKKNLMKKSIDHYMDKIINDTKNRKYKDVFIINNVAFEKEHIEKLKNNHGEARFILYLWDSIENYKHNKDVLSYFERVFSFDPKDCEKYHVKFLPLFYTDKYRKINEDKEKNIYDLMSICTAHPIRYPLLNDLKKYCQDNKIRLFSYLYLATPLLYIYNKIFVEVFKKAKIREFHFKPLTENEIIRIMSQTKAVFDICNENQNGLTIRTIETIGARKKLITTNKNIVKYDFFDKNNIYVFDLESFEIPSVFLETEYHEINESIYKKYSLSNWINTIFGEIQ</sequence>
<evidence type="ECO:0008006" key="4">
    <source>
        <dbReference type="Google" id="ProtNLM"/>
    </source>
</evidence>
<dbReference type="Proteomes" id="UP000218387">
    <property type="component" value="Chromosome"/>
</dbReference>
<keyword evidence="3" id="KW-1185">Reference proteome</keyword>
<keyword evidence="1" id="KW-0812">Transmembrane</keyword>
<dbReference type="KEGG" id="emt:CPZ25_004390"/>
<dbReference type="AlphaFoldDB" id="A0A4P9C5H3"/>
<gene>
    <name evidence="2" type="ORF">CPZ25_004390</name>
</gene>
<dbReference type="RefSeq" id="WP_096919735.1">
    <property type="nucleotide sequence ID" value="NZ_CP029487.1"/>
</dbReference>
<keyword evidence="1" id="KW-1133">Transmembrane helix</keyword>
<name>A0A4P9C5H3_EUBML</name>
<evidence type="ECO:0000256" key="1">
    <source>
        <dbReference type="SAM" id="Phobius"/>
    </source>
</evidence>
<proteinExistence type="predicted"/>
<dbReference type="EMBL" id="CP029487">
    <property type="protein sequence ID" value="QCT70593.1"/>
    <property type="molecule type" value="Genomic_DNA"/>
</dbReference>